<sequence length="211" mass="23453">MGKSLYSNVGVAGRGQLQHLRREVGRSDAGGRYQRVEQRLSLRRIQLVYDPVDHLEDEPITRILLMKSELQIQGVMVALEAVVAVAHESRVLQHAERLRVEEAKAYQMQLLVGHDRRQRSLQAFDHGIDGPVGPLMEVEICDLTDPESAVPDDQLQHVAQLTEVISIERQGLEQLDVGRDLGQPLLGDGGVQPVQNLLEGLVVGHLGDYPE</sequence>
<accession>A0ABR1RFE9</accession>
<evidence type="ECO:0000313" key="2">
    <source>
        <dbReference type="Proteomes" id="UP001396898"/>
    </source>
</evidence>
<organism evidence="1 2">
    <name type="scientific">Apiospora marii</name>
    <dbReference type="NCBI Taxonomy" id="335849"/>
    <lineage>
        <taxon>Eukaryota</taxon>
        <taxon>Fungi</taxon>
        <taxon>Dikarya</taxon>
        <taxon>Ascomycota</taxon>
        <taxon>Pezizomycotina</taxon>
        <taxon>Sordariomycetes</taxon>
        <taxon>Xylariomycetidae</taxon>
        <taxon>Amphisphaeriales</taxon>
        <taxon>Apiosporaceae</taxon>
        <taxon>Apiospora</taxon>
    </lineage>
</organism>
<protein>
    <submittedName>
        <fullName evidence="1">Uncharacterized protein</fullName>
    </submittedName>
</protein>
<keyword evidence="2" id="KW-1185">Reference proteome</keyword>
<dbReference type="Proteomes" id="UP001396898">
    <property type="component" value="Unassembled WGS sequence"/>
</dbReference>
<name>A0ABR1RFE9_9PEZI</name>
<comment type="caution">
    <text evidence="1">The sequence shown here is derived from an EMBL/GenBank/DDBJ whole genome shotgun (WGS) entry which is preliminary data.</text>
</comment>
<reference evidence="1 2" key="1">
    <citation type="submission" date="2023-01" db="EMBL/GenBank/DDBJ databases">
        <title>Analysis of 21 Apiospora genomes using comparative genomics revels a genus with tremendous synthesis potential of carbohydrate active enzymes and secondary metabolites.</title>
        <authorList>
            <person name="Sorensen T."/>
        </authorList>
    </citation>
    <scope>NUCLEOTIDE SEQUENCE [LARGE SCALE GENOMIC DNA]</scope>
    <source>
        <strain evidence="1 2">CBS 20057</strain>
    </source>
</reference>
<proteinExistence type="predicted"/>
<evidence type="ECO:0000313" key="1">
    <source>
        <dbReference type="EMBL" id="KAK8009291.1"/>
    </source>
</evidence>
<dbReference type="EMBL" id="JAQQWI010000016">
    <property type="protein sequence ID" value="KAK8009291.1"/>
    <property type="molecule type" value="Genomic_DNA"/>
</dbReference>
<gene>
    <name evidence="1" type="ORF">PG991_011842</name>
</gene>